<feature type="non-terminal residue" evidence="3">
    <location>
        <position position="1"/>
    </location>
</feature>
<dbReference type="AlphaFoldDB" id="A0A8S2W3X0"/>
<evidence type="ECO:0000256" key="1">
    <source>
        <dbReference type="SAM" id="MobiDB-lite"/>
    </source>
</evidence>
<name>A0A8S2W3X0_9BILA</name>
<sequence>MTNEQMDKDSWADEGMEEMVEEQNVIIIEPLDQENEGKNEDEEDEGENEEGSLKSSESD</sequence>
<dbReference type="Proteomes" id="UP000682733">
    <property type="component" value="Unassembled WGS sequence"/>
</dbReference>
<dbReference type="Proteomes" id="UP000677228">
    <property type="component" value="Unassembled WGS sequence"/>
</dbReference>
<feature type="compositionally biased region" description="Acidic residues" evidence="1">
    <location>
        <begin position="31"/>
        <end position="50"/>
    </location>
</feature>
<proteinExistence type="predicted"/>
<evidence type="ECO:0000313" key="3">
    <source>
        <dbReference type="EMBL" id="CAF4417341.1"/>
    </source>
</evidence>
<feature type="compositionally biased region" description="Basic and acidic residues" evidence="1">
    <location>
        <begin position="1"/>
        <end position="11"/>
    </location>
</feature>
<dbReference type="EMBL" id="CAJOBA010075854">
    <property type="protein sequence ID" value="CAF4417341.1"/>
    <property type="molecule type" value="Genomic_DNA"/>
</dbReference>
<evidence type="ECO:0000313" key="4">
    <source>
        <dbReference type="Proteomes" id="UP000682733"/>
    </source>
</evidence>
<reference evidence="3" key="1">
    <citation type="submission" date="2021-02" db="EMBL/GenBank/DDBJ databases">
        <authorList>
            <person name="Nowell W R."/>
        </authorList>
    </citation>
    <scope>NUCLEOTIDE SEQUENCE</scope>
</reference>
<feature type="region of interest" description="Disordered" evidence="1">
    <location>
        <begin position="1"/>
        <end position="59"/>
    </location>
</feature>
<protein>
    <submittedName>
        <fullName evidence="3">Uncharacterized protein</fullName>
    </submittedName>
</protein>
<dbReference type="EMBL" id="CAJNOK010051832">
    <property type="protein sequence ID" value="CAF1606141.1"/>
    <property type="molecule type" value="Genomic_DNA"/>
</dbReference>
<feature type="compositionally biased region" description="Acidic residues" evidence="1">
    <location>
        <begin position="12"/>
        <end position="21"/>
    </location>
</feature>
<organism evidence="3 4">
    <name type="scientific">Didymodactylos carnosus</name>
    <dbReference type="NCBI Taxonomy" id="1234261"/>
    <lineage>
        <taxon>Eukaryota</taxon>
        <taxon>Metazoa</taxon>
        <taxon>Spiralia</taxon>
        <taxon>Gnathifera</taxon>
        <taxon>Rotifera</taxon>
        <taxon>Eurotatoria</taxon>
        <taxon>Bdelloidea</taxon>
        <taxon>Philodinida</taxon>
        <taxon>Philodinidae</taxon>
        <taxon>Didymodactylos</taxon>
    </lineage>
</organism>
<gene>
    <name evidence="2" type="ORF">OVA965_LOCUS42387</name>
    <name evidence="3" type="ORF">TMI583_LOCUS44284</name>
</gene>
<evidence type="ECO:0000313" key="2">
    <source>
        <dbReference type="EMBL" id="CAF1606141.1"/>
    </source>
</evidence>
<accession>A0A8S2W3X0</accession>
<comment type="caution">
    <text evidence="3">The sequence shown here is derived from an EMBL/GenBank/DDBJ whole genome shotgun (WGS) entry which is preliminary data.</text>
</comment>